<evidence type="ECO:0000313" key="2">
    <source>
        <dbReference type="EMBL" id="CAG9855820.1"/>
    </source>
</evidence>
<keyword evidence="1" id="KW-0812">Transmembrane</keyword>
<dbReference type="EMBL" id="OU900104">
    <property type="protein sequence ID" value="CAG9855820.1"/>
    <property type="molecule type" value="Genomic_DNA"/>
</dbReference>
<organism evidence="2 3">
    <name type="scientific">Phyllotreta striolata</name>
    <name type="common">Striped flea beetle</name>
    <name type="synonym">Crioceris striolata</name>
    <dbReference type="NCBI Taxonomy" id="444603"/>
    <lineage>
        <taxon>Eukaryota</taxon>
        <taxon>Metazoa</taxon>
        <taxon>Ecdysozoa</taxon>
        <taxon>Arthropoda</taxon>
        <taxon>Hexapoda</taxon>
        <taxon>Insecta</taxon>
        <taxon>Pterygota</taxon>
        <taxon>Neoptera</taxon>
        <taxon>Endopterygota</taxon>
        <taxon>Coleoptera</taxon>
        <taxon>Polyphaga</taxon>
        <taxon>Cucujiformia</taxon>
        <taxon>Chrysomeloidea</taxon>
        <taxon>Chrysomelidae</taxon>
        <taxon>Galerucinae</taxon>
        <taxon>Alticini</taxon>
        <taxon>Phyllotreta</taxon>
    </lineage>
</organism>
<keyword evidence="1" id="KW-0472">Membrane</keyword>
<sequence>MFDSIKSFISYWYFRYLLVTDLFMVEKWERAAFHIMVLFTVLILYVFNTTILLEAIKAFSGWINQKDLSRFEHEITFLPIRR</sequence>
<feature type="transmembrane region" description="Helical" evidence="1">
    <location>
        <begin position="31"/>
        <end position="56"/>
    </location>
</feature>
<dbReference type="Proteomes" id="UP001153712">
    <property type="component" value="Chromosome 11"/>
</dbReference>
<name>A0A9N9TCQ8_PHYSR</name>
<keyword evidence="1" id="KW-1133">Transmembrane helix</keyword>
<dbReference type="OrthoDB" id="202672at2759"/>
<reference evidence="2" key="1">
    <citation type="submission" date="2022-01" db="EMBL/GenBank/DDBJ databases">
        <authorList>
            <person name="King R."/>
        </authorList>
    </citation>
    <scope>NUCLEOTIDE SEQUENCE</scope>
</reference>
<evidence type="ECO:0000313" key="3">
    <source>
        <dbReference type="Proteomes" id="UP001153712"/>
    </source>
</evidence>
<dbReference type="AlphaFoldDB" id="A0A9N9TCQ8"/>
<keyword evidence="3" id="KW-1185">Reference proteome</keyword>
<protein>
    <submittedName>
        <fullName evidence="2">Uncharacterized protein</fullName>
    </submittedName>
</protein>
<proteinExistence type="predicted"/>
<evidence type="ECO:0000256" key="1">
    <source>
        <dbReference type="SAM" id="Phobius"/>
    </source>
</evidence>
<gene>
    <name evidence="2" type="ORF">PHYEVI_LOCUS2260</name>
</gene>
<accession>A0A9N9TCQ8</accession>